<dbReference type="EMBL" id="OV696702">
    <property type="protein sequence ID" value="CAH1249154.1"/>
    <property type="molecule type" value="Genomic_DNA"/>
</dbReference>
<dbReference type="GO" id="GO:0015026">
    <property type="term" value="F:coreceptor activity"/>
    <property type="evidence" value="ECO:0007669"/>
    <property type="project" value="TreeGrafter"/>
</dbReference>
<evidence type="ECO:0000256" key="1">
    <source>
        <dbReference type="SAM" id="Phobius"/>
    </source>
</evidence>
<dbReference type="PANTHER" id="PTHR46605">
    <property type="entry name" value="TUMOR NECROSIS FACTOR RECEPTOR"/>
    <property type="match status" value="1"/>
</dbReference>
<reference evidence="2" key="1">
    <citation type="submission" date="2022-01" db="EMBL/GenBank/DDBJ databases">
        <authorList>
            <person name="Braso-Vives M."/>
        </authorList>
    </citation>
    <scope>NUCLEOTIDE SEQUENCE</scope>
</reference>
<dbReference type="OrthoDB" id="10119016at2759"/>
<gene>
    <name evidence="2" type="primary">Hypp8535</name>
    <name evidence="2" type="ORF">BLAG_LOCUS10354</name>
</gene>
<dbReference type="PANTHER" id="PTHR46605:SF2">
    <property type="entry name" value="TNFR-CYS DOMAIN-CONTAINING PROTEIN"/>
    <property type="match status" value="1"/>
</dbReference>
<accession>A0A8J9Z9A3</accession>
<organism evidence="2 3">
    <name type="scientific">Branchiostoma lanceolatum</name>
    <name type="common">Common lancelet</name>
    <name type="synonym">Amphioxus lanceolatum</name>
    <dbReference type="NCBI Taxonomy" id="7740"/>
    <lineage>
        <taxon>Eukaryota</taxon>
        <taxon>Metazoa</taxon>
        <taxon>Chordata</taxon>
        <taxon>Cephalochordata</taxon>
        <taxon>Leptocardii</taxon>
        <taxon>Amphioxiformes</taxon>
        <taxon>Branchiostomatidae</taxon>
        <taxon>Branchiostoma</taxon>
    </lineage>
</organism>
<sequence>MPLSSTPDGIVCAEKTQATRTVMSSTPDGSVCTREGITLTTREPNNIKTTKLTLNQTNPSTNGTVKEKSPLVAIIIMVAVVEVVLVALFVAYVIRRQRCCSQGDQAVDASQGPSLSGDEPQYCEIPDEYYDQQNTAASTTSQTGITERSPLVAILAVVLGVVLVVMVALLVTYVIKRQGCCSKGDQPTQSDITDRYPLGAIIVVTMVSVVGVVLVALFVAYVIRRQRCCSKGDQAAQAVGASQGPSSPQYCEIPDEYYDQQNAATLTTSQIDNDYSQIPDEYFNYYNTRPGAQHPYWQIPDEYYNRYNTYPLRLRVPKDDKDYSQSAGWQTSILQYSPSSLERPTELPDTCTWT</sequence>
<dbReference type="GO" id="GO:0005035">
    <property type="term" value="F:death receptor activity"/>
    <property type="evidence" value="ECO:0007669"/>
    <property type="project" value="TreeGrafter"/>
</dbReference>
<keyword evidence="1" id="KW-0812">Transmembrane</keyword>
<dbReference type="GO" id="GO:0048406">
    <property type="term" value="F:nerve growth factor binding"/>
    <property type="evidence" value="ECO:0007669"/>
    <property type="project" value="TreeGrafter"/>
</dbReference>
<protein>
    <submittedName>
        <fullName evidence="2">Hypp8535 protein</fullName>
    </submittedName>
</protein>
<dbReference type="AlphaFoldDB" id="A0A8J9Z9A3"/>
<dbReference type="InterPro" id="IPR052302">
    <property type="entry name" value="Neurotrophin_rcpt-DD"/>
</dbReference>
<feature type="transmembrane region" description="Helical" evidence="1">
    <location>
        <begin position="151"/>
        <end position="175"/>
    </location>
</feature>
<proteinExistence type="predicted"/>
<evidence type="ECO:0000313" key="3">
    <source>
        <dbReference type="Proteomes" id="UP000838412"/>
    </source>
</evidence>
<keyword evidence="3" id="KW-1185">Reference proteome</keyword>
<feature type="transmembrane region" description="Helical" evidence="1">
    <location>
        <begin position="71"/>
        <end position="94"/>
    </location>
</feature>
<keyword evidence="1" id="KW-1133">Transmembrane helix</keyword>
<dbReference type="GO" id="GO:0005886">
    <property type="term" value="C:plasma membrane"/>
    <property type="evidence" value="ECO:0007669"/>
    <property type="project" value="TreeGrafter"/>
</dbReference>
<dbReference type="Proteomes" id="UP000838412">
    <property type="component" value="Chromosome 17"/>
</dbReference>
<dbReference type="GO" id="GO:0009986">
    <property type="term" value="C:cell surface"/>
    <property type="evidence" value="ECO:0007669"/>
    <property type="project" value="TreeGrafter"/>
</dbReference>
<dbReference type="GO" id="GO:0007266">
    <property type="term" value="P:Rho protein signal transduction"/>
    <property type="evidence" value="ECO:0007669"/>
    <property type="project" value="TreeGrafter"/>
</dbReference>
<name>A0A8J9Z9A3_BRALA</name>
<evidence type="ECO:0000313" key="2">
    <source>
        <dbReference type="EMBL" id="CAH1249154.1"/>
    </source>
</evidence>
<feature type="transmembrane region" description="Helical" evidence="1">
    <location>
        <begin position="195"/>
        <end position="223"/>
    </location>
</feature>
<keyword evidence="1" id="KW-0472">Membrane</keyword>